<evidence type="ECO:0000313" key="1">
    <source>
        <dbReference type="EMBL" id="GBP61512.1"/>
    </source>
</evidence>
<protein>
    <submittedName>
        <fullName evidence="1">Uncharacterized protein</fullName>
    </submittedName>
</protein>
<comment type="caution">
    <text evidence="1">The sequence shown here is derived from an EMBL/GenBank/DDBJ whole genome shotgun (WGS) entry which is preliminary data.</text>
</comment>
<organism evidence="1 2">
    <name type="scientific">Eumeta variegata</name>
    <name type="common">Bagworm moth</name>
    <name type="synonym">Eumeta japonica</name>
    <dbReference type="NCBI Taxonomy" id="151549"/>
    <lineage>
        <taxon>Eukaryota</taxon>
        <taxon>Metazoa</taxon>
        <taxon>Ecdysozoa</taxon>
        <taxon>Arthropoda</taxon>
        <taxon>Hexapoda</taxon>
        <taxon>Insecta</taxon>
        <taxon>Pterygota</taxon>
        <taxon>Neoptera</taxon>
        <taxon>Endopterygota</taxon>
        <taxon>Lepidoptera</taxon>
        <taxon>Glossata</taxon>
        <taxon>Ditrysia</taxon>
        <taxon>Tineoidea</taxon>
        <taxon>Psychidae</taxon>
        <taxon>Oiketicinae</taxon>
        <taxon>Eumeta</taxon>
    </lineage>
</organism>
<accession>A0A4C1XEV3</accession>
<dbReference type="Proteomes" id="UP000299102">
    <property type="component" value="Unassembled WGS sequence"/>
</dbReference>
<gene>
    <name evidence="1" type="ORF">EVAR_43982_1</name>
</gene>
<evidence type="ECO:0000313" key="2">
    <source>
        <dbReference type="Proteomes" id="UP000299102"/>
    </source>
</evidence>
<dbReference type="EMBL" id="BGZK01000816">
    <property type="protein sequence ID" value="GBP61512.1"/>
    <property type="molecule type" value="Genomic_DNA"/>
</dbReference>
<sequence length="110" mass="12801">MPVLTRPNRQINFEGAKRRTYEQYCVPNTLWLFGLQKLRTSYAVNDFHHQKRLSERMKNMFPRSPGRSGINVFKIGSTSLTRQLDQVELALKTRVCRKSNESATPARTET</sequence>
<reference evidence="1 2" key="1">
    <citation type="journal article" date="2019" name="Commun. Biol.">
        <title>The bagworm genome reveals a unique fibroin gene that provides high tensile strength.</title>
        <authorList>
            <person name="Kono N."/>
            <person name="Nakamura H."/>
            <person name="Ohtoshi R."/>
            <person name="Tomita M."/>
            <person name="Numata K."/>
            <person name="Arakawa K."/>
        </authorList>
    </citation>
    <scope>NUCLEOTIDE SEQUENCE [LARGE SCALE GENOMIC DNA]</scope>
</reference>
<dbReference type="AlphaFoldDB" id="A0A4C1XEV3"/>
<name>A0A4C1XEV3_EUMVA</name>
<keyword evidence="2" id="KW-1185">Reference proteome</keyword>
<proteinExistence type="predicted"/>